<dbReference type="GO" id="GO:0003700">
    <property type="term" value="F:DNA-binding transcription factor activity"/>
    <property type="evidence" value="ECO:0007669"/>
    <property type="project" value="TreeGrafter"/>
</dbReference>
<keyword evidence="1" id="KW-0805">Transcription regulation</keyword>
<dbReference type="PANTHER" id="PTHR30055">
    <property type="entry name" value="HTH-TYPE TRANSCRIPTIONAL REGULATOR RUTR"/>
    <property type="match status" value="1"/>
</dbReference>
<sequence length="217" mass="24043">MNSADQRTGRPRRGSVDKREATLVAARKVFGRVGYLGASIDMIAAEAQVSTRTIYNHFTNKEQLFALALTESSGQVAAAHEALIERYLHDGVTAATLETALVELAREWRRPDARFAEHFAIVRRIHAEGEDFPPELVDSWRESGPRRVQRALVGHMARLGERGLLRLENPVIAAQHYIALITNDLSADSTGEQSDAQTDDNAETGVRTFLYGHLPRG</sequence>
<dbReference type="RefSeq" id="WP_067517972.1">
    <property type="nucleotide sequence ID" value="NZ_JABELX010000003.1"/>
</dbReference>
<comment type="caution">
    <text evidence="6">The sequence shown here is derived from an EMBL/GenBank/DDBJ whole genome shotgun (WGS) entry which is preliminary data.</text>
</comment>
<dbReference type="Gene3D" id="1.10.357.10">
    <property type="entry name" value="Tetracycline Repressor, domain 2"/>
    <property type="match status" value="1"/>
</dbReference>
<dbReference type="FunFam" id="1.10.10.60:FF:000141">
    <property type="entry name" value="TetR family transcriptional regulator"/>
    <property type="match status" value="1"/>
</dbReference>
<dbReference type="PROSITE" id="PS50977">
    <property type="entry name" value="HTH_TETR_2"/>
    <property type="match status" value="1"/>
</dbReference>
<dbReference type="InterPro" id="IPR023772">
    <property type="entry name" value="DNA-bd_HTH_TetR-type_CS"/>
</dbReference>
<evidence type="ECO:0000256" key="3">
    <source>
        <dbReference type="ARBA" id="ARBA00023163"/>
    </source>
</evidence>
<dbReference type="Pfam" id="PF00440">
    <property type="entry name" value="TetR_N"/>
    <property type="match status" value="1"/>
</dbReference>
<name>A0A849BY15_9NOCA</name>
<evidence type="ECO:0000256" key="4">
    <source>
        <dbReference type="PROSITE-ProRule" id="PRU00335"/>
    </source>
</evidence>
<gene>
    <name evidence="6" type="ORF">HLB23_08885</name>
</gene>
<dbReference type="Pfam" id="PF14246">
    <property type="entry name" value="TetR_C_7"/>
    <property type="match status" value="1"/>
</dbReference>
<dbReference type="SUPFAM" id="SSF46689">
    <property type="entry name" value="Homeodomain-like"/>
    <property type="match status" value="1"/>
</dbReference>
<keyword evidence="2 4" id="KW-0238">DNA-binding</keyword>
<dbReference type="InterPro" id="IPR001647">
    <property type="entry name" value="HTH_TetR"/>
</dbReference>
<organism evidence="6 7">
    <name type="scientific">Nocardia uniformis</name>
    <dbReference type="NCBI Taxonomy" id="53432"/>
    <lineage>
        <taxon>Bacteria</taxon>
        <taxon>Bacillati</taxon>
        <taxon>Actinomycetota</taxon>
        <taxon>Actinomycetes</taxon>
        <taxon>Mycobacteriales</taxon>
        <taxon>Nocardiaceae</taxon>
        <taxon>Nocardia</taxon>
    </lineage>
</organism>
<reference evidence="6 7" key="1">
    <citation type="submission" date="2020-05" db="EMBL/GenBank/DDBJ databases">
        <title>MicrobeNet Type strains.</title>
        <authorList>
            <person name="Nicholson A.C."/>
        </authorList>
    </citation>
    <scope>NUCLEOTIDE SEQUENCE [LARGE SCALE GENOMIC DNA]</scope>
    <source>
        <strain evidence="6 7">JCM 3224</strain>
    </source>
</reference>
<evidence type="ECO:0000256" key="1">
    <source>
        <dbReference type="ARBA" id="ARBA00023015"/>
    </source>
</evidence>
<evidence type="ECO:0000259" key="5">
    <source>
        <dbReference type="PROSITE" id="PS50977"/>
    </source>
</evidence>
<dbReference type="GO" id="GO:0045892">
    <property type="term" value="P:negative regulation of DNA-templated transcription"/>
    <property type="evidence" value="ECO:0007669"/>
    <property type="project" value="UniProtKB-ARBA"/>
</dbReference>
<dbReference type="PROSITE" id="PS01081">
    <property type="entry name" value="HTH_TETR_1"/>
    <property type="match status" value="1"/>
</dbReference>
<dbReference type="InterPro" id="IPR039536">
    <property type="entry name" value="TetR_C_Proteobacteria"/>
</dbReference>
<dbReference type="PRINTS" id="PR00455">
    <property type="entry name" value="HTHTETR"/>
</dbReference>
<dbReference type="InterPro" id="IPR050109">
    <property type="entry name" value="HTH-type_TetR-like_transc_reg"/>
</dbReference>
<evidence type="ECO:0000256" key="2">
    <source>
        <dbReference type="ARBA" id="ARBA00023125"/>
    </source>
</evidence>
<protein>
    <submittedName>
        <fullName evidence="6">TetR/AcrR family transcriptional regulator</fullName>
    </submittedName>
</protein>
<keyword evidence="3" id="KW-0804">Transcription</keyword>
<dbReference type="Proteomes" id="UP000586827">
    <property type="component" value="Unassembled WGS sequence"/>
</dbReference>
<accession>A0A849BY15</accession>
<feature type="DNA-binding region" description="H-T-H motif" evidence="4">
    <location>
        <begin position="39"/>
        <end position="58"/>
    </location>
</feature>
<dbReference type="EMBL" id="JABELX010000003">
    <property type="protein sequence ID" value="NNH69976.1"/>
    <property type="molecule type" value="Genomic_DNA"/>
</dbReference>
<dbReference type="InterPro" id="IPR009057">
    <property type="entry name" value="Homeodomain-like_sf"/>
</dbReference>
<dbReference type="GO" id="GO:0000976">
    <property type="term" value="F:transcription cis-regulatory region binding"/>
    <property type="evidence" value="ECO:0007669"/>
    <property type="project" value="TreeGrafter"/>
</dbReference>
<evidence type="ECO:0000313" key="6">
    <source>
        <dbReference type="EMBL" id="NNH69976.1"/>
    </source>
</evidence>
<feature type="domain" description="HTH tetR-type" evidence="5">
    <location>
        <begin position="16"/>
        <end position="76"/>
    </location>
</feature>
<evidence type="ECO:0000313" key="7">
    <source>
        <dbReference type="Proteomes" id="UP000586827"/>
    </source>
</evidence>
<dbReference type="Gene3D" id="1.10.10.60">
    <property type="entry name" value="Homeodomain-like"/>
    <property type="match status" value="1"/>
</dbReference>
<dbReference type="PANTHER" id="PTHR30055:SF146">
    <property type="entry name" value="HTH-TYPE TRANSCRIPTIONAL DUAL REGULATOR CECR"/>
    <property type="match status" value="1"/>
</dbReference>
<dbReference type="AlphaFoldDB" id="A0A849BY15"/>
<proteinExistence type="predicted"/>
<keyword evidence="7" id="KW-1185">Reference proteome</keyword>